<dbReference type="AlphaFoldDB" id="A0A2T0Q4E1"/>
<organism evidence="2 3">
    <name type="scientific">Allonocardiopsis opalescens</name>
    <dbReference type="NCBI Taxonomy" id="1144618"/>
    <lineage>
        <taxon>Bacteria</taxon>
        <taxon>Bacillati</taxon>
        <taxon>Actinomycetota</taxon>
        <taxon>Actinomycetes</taxon>
        <taxon>Streptosporangiales</taxon>
        <taxon>Allonocardiopsis</taxon>
    </lineage>
</organism>
<feature type="domain" description="N-acetyltransferase" evidence="1">
    <location>
        <begin position="173"/>
        <end position="334"/>
    </location>
</feature>
<dbReference type="SUPFAM" id="SSF55729">
    <property type="entry name" value="Acyl-CoA N-acyltransferases (Nat)"/>
    <property type="match status" value="1"/>
</dbReference>
<dbReference type="GO" id="GO:0016747">
    <property type="term" value="F:acyltransferase activity, transferring groups other than amino-acyl groups"/>
    <property type="evidence" value="ECO:0007669"/>
    <property type="project" value="InterPro"/>
</dbReference>
<comment type="caution">
    <text evidence="2">The sequence shown here is derived from an EMBL/GenBank/DDBJ whole genome shotgun (WGS) entry which is preliminary data.</text>
</comment>
<dbReference type="OrthoDB" id="149709at2"/>
<dbReference type="InterPro" id="IPR016181">
    <property type="entry name" value="Acyl_CoA_acyltransferase"/>
</dbReference>
<dbReference type="CDD" id="cd04301">
    <property type="entry name" value="NAT_SF"/>
    <property type="match status" value="1"/>
</dbReference>
<dbReference type="Pfam" id="PF00583">
    <property type="entry name" value="Acetyltransf_1"/>
    <property type="match status" value="1"/>
</dbReference>
<evidence type="ECO:0000313" key="3">
    <source>
        <dbReference type="Proteomes" id="UP000237846"/>
    </source>
</evidence>
<evidence type="ECO:0000259" key="1">
    <source>
        <dbReference type="PROSITE" id="PS51186"/>
    </source>
</evidence>
<protein>
    <submittedName>
        <fullName evidence="2">Acetyltransferase (GNAT) family protein</fullName>
    </submittedName>
</protein>
<dbReference type="RefSeq" id="WP_146159454.1">
    <property type="nucleotide sequence ID" value="NZ_PVZC01000004.1"/>
</dbReference>
<reference evidence="2 3" key="1">
    <citation type="submission" date="2018-03" db="EMBL/GenBank/DDBJ databases">
        <title>Genomic Encyclopedia of Archaeal and Bacterial Type Strains, Phase II (KMG-II): from individual species to whole genera.</title>
        <authorList>
            <person name="Goeker M."/>
        </authorList>
    </citation>
    <scope>NUCLEOTIDE SEQUENCE [LARGE SCALE GENOMIC DNA]</scope>
    <source>
        <strain evidence="2 3">DSM 45601</strain>
    </source>
</reference>
<dbReference type="EMBL" id="PVZC01000004">
    <property type="protein sequence ID" value="PRX98639.1"/>
    <property type="molecule type" value="Genomic_DNA"/>
</dbReference>
<keyword evidence="2" id="KW-0808">Transferase</keyword>
<dbReference type="Proteomes" id="UP000237846">
    <property type="component" value="Unassembled WGS sequence"/>
</dbReference>
<evidence type="ECO:0000313" key="2">
    <source>
        <dbReference type="EMBL" id="PRX98639.1"/>
    </source>
</evidence>
<keyword evidence="3" id="KW-1185">Reference proteome</keyword>
<sequence length="334" mass="37019">MTVTTREVTTLWCELATGRAENVDRLVEEVGRRWRERDRLLPAPGRPRPEDEHVIYVRDTGGTVRATGTMQRSVLEPGDSGLTWGVRDQHWLTPLVGGADPAATLDTLLSMWREQLYMVPERGDPETAAAVTWPSRDVTGISALRRHGLQPYGVVAARLPGRGEVPAAPPPGVRVRAAGVDDLPVLVELLMEEHHYEQHFGGVLVRPQTERQTHRVLEQSLSYQPAWVWLAERDDRAVGLIWASPPERARWAAPLAAARPAGYIGYGMVTADERGRGTGAALVAHAHRRLDAEGVGVTLLNYSQANPLSGPFWSRMGYRPLWTTWEVRPVGALR</sequence>
<dbReference type="PROSITE" id="PS51186">
    <property type="entry name" value="GNAT"/>
    <property type="match status" value="1"/>
</dbReference>
<dbReference type="InterPro" id="IPR000182">
    <property type="entry name" value="GNAT_dom"/>
</dbReference>
<proteinExistence type="predicted"/>
<gene>
    <name evidence="2" type="ORF">CLV72_104217</name>
</gene>
<dbReference type="Gene3D" id="3.40.630.30">
    <property type="match status" value="1"/>
</dbReference>
<name>A0A2T0Q4E1_9ACTN</name>
<accession>A0A2T0Q4E1</accession>